<feature type="non-terminal residue" evidence="1">
    <location>
        <position position="1"/>
    </location>
</feature>
<reference evidence="1" key="1">
    <citation type="submission" date="2024-09" db="EMBL/GenBank/DDBJ databases">
        <title>Black Yeasts Isolated from many extreme environments.</title>
        <authorList>
            <person name="Coleine C."/>
            <person name="Stajich J.E."/>
            <person name="Selbmann L."/>
        </authorList>
    </citation>
    <scope>NUCLEOTIDE SEQUENCE</scope>
    <source>
        <strain evidence="1">CCFEE 5737</strain>
    </source>
</reference>
<evidence type="ECO:0000313" key="2">
    <source>
        <dbReference type="Proteomes" id="UP001186974"/>
    </source>
</evidence>
<evidence type="ECO:0000313" key="1">
    <source>
        <dbReference type="EMBL" id="KAK3073856.1"/>
    </source>
</evidence>
<gene>
    <name evidence="1" type="ORF">LTS18_014354</name>
</gene>
<organism evidence="1 2">
    <name type="scientific">Coniosporium uncinatum</name>
    <dbReference type="NCBI Taxonomy" id="93489"/>
    <lineage>
        <taxon>Eukaryota</taxon>
        <taxon>Fungi</taxon>
        <taxon>Dikarya</taxon>
        <taxon>Ascomycota</taxon>
        <taxon>Pezizomycotina</taxon>
        <taxon>Dothideomycetes</taxon>
        <taxon>Dothideomycetes incertae sedis</taxon>
        <taxon>Coniosporium</taxon>
    </lineage>
</organism>
<name>A0ACC3DGY8_9PEZI</name>
<proteinExistence type="predicted"/>
<dbReference type="EMBL" id="JAWDJW010004580">
    <property type="protein sequence ID" value="KAK3073856.1"/>
    <property type="molecule type" value="Genomic_DNA"/>
</dbReference>
<protein>
    <submittedName>
        <fullName evidence="1">Uncharacterized protein</fullName>
    </submittedName>
</protein>
<comment type="caution">
    <text evidence="1">The sequence shown here is derived from an EMBL/GenBank/DDBJ whole genome shotgun (WGS) entry which is preliminary data.</text>
</comment>
<dbReference type="Proteomes" id="UP001186974">
    <property type="component" value="Unassembled WGS sequence"/>
</dbReference>
<accession>A0ACC3DGY8</accession>
<keyword evidence="2" id="KW-1185">Reference proteome</keyword>
<sequence>RISIDECLEHPWTTAQDISPNDSTDGLTSAIAQLDFSKRKIHRERTLLSAINDVKISRVIDIQSDSQPVKVYEKNKGNVSKMGKVIGQANGTTKGMAKTLKEDTPAEKRHPEEFAKTGGRGDQPLFGTDANSIYP</sequence>